<name>A0A8J8B4C1_9FIRM</name>
<sequence>MLTTYNRIQKNSIIVMLITALILSGLFSYPNTAYADRVVLSEQTYYHLDMGVQLAYNPGSSWGTNYYGTTLNNLTATIRFNSDVEVIDAYPLESSKGSSFDFNGSTSSHNIPSTLGRGDSAYIAYYQRHVSSFMMEGDCSGSGREVTFSYNAKLSTQTSLEVVAYGVEQWDEDIWRLFGGKTNLQNYQPLIADAIAYALKAGREGTAGSNKLYLIFCPTVIVYKKYITVGDLEAQLSLPTSAKQGANYIAADASSIDSSLNVDEAVLEKHYGDGNWQRVVTWDGTGVPGKNSGGSITEKEDEICTITYRLTVKATNGQTDTDIKTIQITDGREVDAAAILELPEYTYEGHPALATDISEFKVDGVYYSARRAYEEGVATNKFVPVPSGSGSVSRESKTTAYVTFPKKGSYHVRLDVNTADGKSLSDTKPIEVRKTPYIIDRLGGFQKQNRKQILNISVATYPGKPIVDYYIKLRDMKTGEEITLTKDQPQENNATIKTRAHTTSGDQYWTEFTLEFLTKTPVYNPYNPEYTQEFRYSIYMKDSKGDTDSVQKTFTVKPDLPPNPVITIQDSFIRNKGTNIAEIIAEDSSITDGDQLQRTWSTEGTNLRDLPGYKDLAFGSGQKVQYNKTGVGHSTVKLDVKEVWTEPTLEEYITDADYLSASATATTDVINIAPTVRLEPVDSEKADVIIVTDKASESGIKAGMNSIKAALIEAGIDANVQVIPTAAPNSYGYKRLGSHEWKVAINDPSQQSTGMVFDSEYAYVVEAAGFQVSGYQEVCIPPYTVKALKPGTIEEPGMSAAWSYTVTDSTNFRLKLDSNEKYVYLACVDLGKTIILNSKNGAYLTTLPVVIPDNPYTTAKNNNLYFLSGEKIQKYDPDTGTLKTVINKGGTLGRMQNGKITFVGKEDGYRFYIGQFDMDTETVTRKAIPELEEFQFEQLGWYLSSVTPTDLDTTGKVTFTQTIIDNDADIRGIILWLADSETQRIYNLGRVASPWDMRNNSVGFVKDETGKAVYMYHAYSDDDSTSSTTRRYFHSYIYTLGDRNTLPAKRTIYSEKNNRLNWTGISYAKYHSQENAIYLMQGAAWQSYNWGGNVQGVQCRIQLPEWKADFNQYNWGWDIADEEGRWNDSLMMTYYHYENWMESNKRLKLFTNSITKEQAEESAVARLADYAQDATRYIEKNFNGQIQELIDKVKAAVKEKTSLKLQTGSGGQLSLSKSFNLNPGQTYYYEYEVKKPASENGEGEEPSKVSVTAPEISFDTENIYAGSENRGSYYVTQTYSENFNDAELDPFFTYVNGNLNGKLTTPGTTKGSSNRDISTTATVKVNIPAGKKAIAVMDVAGNLGGPSSQYGQQDTNGWKSGVYINGKRYDKEPKIGFNMTDYVHPYFLKEGENTIQARCYWYGRGDDGYYISIDNLRIMFLEDSADSSANTFSSSLTGDGWTKVTGSFRTPQQITEFQSQSMTRYLTWPPAYEFSSDGDNKGFYNFAIPAGMIGRVHATFEGYTSRDSTAGTFQVGNNSFTHAGNRSSLQYVHSGETWFVGDFQGTNRFTATAGYQRYVGFSKLETYVYPENLKGKNSFFFEGDQVYSASDLFKGSSNVTIKLNPGGAANELLLQNLKIYYINNGNKVYLYNKPLQDTAELTGWTISEDTTADLYTETKPEKEKDSPLVYKKGELISYSIFYDDYENDPSKAGYWRYTHTPYNEGPHPDAAVILDEDGNVVSTTGAILTSSIPRFYIDGKYTVEHWEVDNTNRTGDTSGNTDYTRYDKVSNVESITFYIEGGATAPWITSIKTIPGTVKEGSSYKLQIGVDDLEKEELRLTTELYLDKKLIYTHKATGIIADASGNYPYITTGTAPLAAAGKYEVVCTVRDQTGAGIGTYQFIVVSEGKITGYVNHTEQWELNRKKYNLKRFSDEINRIMTIDEYLAMPTPRPRGTNVFWSGEKFQLEAGLEGDPRNVQVRIYETNAQGQKQNTNYSTYLSNSGIENEKGEIIWKGSLWQDTMINKWGRKAPEELTFQFTATYGDGKTKTHEVKVIIDSMNDFWQLHRLW</sequence>
<dbReference type="EMBL" id="JAGSND010000011">
    <property type="protein sequence ID" value="MBR0599200.1"/>
    <property type="molecule type" value="Genomic_DNA"/>
</dbReference>
<organism evidence="1 2">
    <name type="scientific">Sinanaerobacter chloroacetimidivorans</name>
    <dbReference type="NCBI Taxonomy" id="2818044"/>
    <lineage>
        <taxon>Bacteria</taxon>
        <taxon>Bacillati</taxon>
        <taxon>Bacillota</taxon>
        <taxon>Clostridia</taxon>
        <taxon>Peptostreptococcales</taxon>
        <taxon>Anaerovoracaceae</taxon>
        <taxon>Sinanaerobacter</taxon>
    </lineage>
</organism>
<evidence type="ECO:0000313" key="1">
    <source>
        <dbReference type="EMBL" id="MBR0599200.1"/>
    </source>
</evidence>
<keyword evidence="2" id="KW-1185">Reference proteome</keyword>
<reference evidence="1" key="2">
    <citation type="submission" date="2021-04" db="EMBL/GenBank/DDBJ databases">
        <authorList>
            <person name="Liu J."/>
        </authorList>
    </citation>
    <scope>NUCLEOTIDE SEQUENCE</scope>
    <source>
        <strain evidence="1">BAD-6</strain>
    </source>
</reference>
<dbReference type="SUPFAM" id="SSF63825">
    <property type="entry name" value="YWTD domain"/>
    <property type="match status" value="1"/>
</dbReference>
<comment type="caution">
    <text evidence="1">The sequence shown here is derived from an EMBL/GenBank/DDBJ whole genome shotgun (WGS) entry which is preliminary data.</text>
</comment>
<dbReference type="RefSeq" id="WP_227019334.1">
    <property type="nucleotide sequence ID" value="NZ_JAGSND010000011.1"/>
</dbReference>
<evidence type="ECO:0000313" key="2">
    <source>
        <dbReference type="Proteomes" id="UP000675664"/>
    </source>
</evidence>
<accession>A0A8J8B4C1</accession>
<dbReference type="Proteomes" id="UP000675664">
    <property type="component" value="Unassembled WGS sequence"/>
</dbReference>
<reference evidence="1" key="1">
    <citation type="submission" date="2021-04" db="EMBL/GenBank/DDBJ databases">
        <title>Sinoanaerobacter chloroacetimidivorans sp. nov., an obligate anaerobic bacterium isolated from anaerobic sludge.</title>
        <authorList>
            <person name="Bao Y."/>
        </authorList>
    </citation>
    <scope>NUCLEOTIDE SEQUENCE</scope>
    <source>
        <strain evidence="1">BAD-6</strain>
    </source>
</reference>
<protein>
    <submittedName>
        <fullName evidence="1">PKD domain-containing protein</fullName>
    </submittedName>
</protein>
<dbReference type="CDD" id="cd00146">
    <property type="entry name" value="PKD"/>
    <property type="match status" value="1"/>
</dbReference>
<gene>
    <name evidence="1" type="ORF">KCX82_15020</name>
</gene>
<proteinExistence type="predicted"/>